<dbReference type="InterPro" id="IPR006477">
    <property type="entry name" value="Yir_bir_cir"/>
</dbReference>
<sequence length="420" mass="48892">MNIEQVCNLFHDSDEYFNEKNIVNSERFNQDGRYDQYCHVKNYTKKCETNEHRIAAISTYLFMKLEAERNGDYGKYFLMWLSNILFKMVKDKDKGKENSITLNEAYDKYLKNNIGNFNYWHLLWNIRGLKDANLRHMRELYTLLKYICNTIADYRKKGANNRELYKHSAKCLNQYRTLYENISGCNSYLHLLDKLKKIYEDFRTSAINENRISKKNNLDKRLQKLTTTKDIDSYFATEFKEFNFKGSGCVKLDSKTDQEQQPQLSLVQSPPQGSQTEQSDQPVQLNGGTEEPSTEESSDDNGQQNETERSELTIQESSIDSTNIQYGQKTTSDNSEIGAKEIMAGTAYSGHIFNEYKIIVFSVIAIVIPVILAVMYKYLAPGLRKKFKKKQNMKKITNLCDEKKAKKKVTNAFTEKNQSE</sequence>
<keyword evidence="2" id="KW-0472">Membrane</keyword>
<proteinExistence type="predicted"/>
<gene>
    <name evidence="3" type="ORF">PCHDS_000532100</name>
</gene>
<dbReference type="Pfam" id="PF06022">
    <property type="entry name" value="Cir_Bir_Yir"/>
    <property type="match status" value="1"/>
</dbReference>
<accession>A0A1C6WNF9</accession>
<dbReference type="Proteomes" id="UP000507536">
    <property type="component" value="Unassembled WGS sequence"/>
</dbReference>
<feature type="transmembrane region" description="Helical" evidence="2">
    <location>
        <begin position="358"/>
        <end position="379"/>
    </location>
</feature>
<keyword evidence="2" id="KW-1133">Transmembrane helix</keyword>
<feature type="compositionally biased region" description="Polar residues" evidence="1">
    <location>
        <begin position="276"/>
        <end position="287"/>
    </location>
</feature>
<name>A0A1C6WNF9_PLACE</name>
<evidence type="ECO:0000313" key="3">
    <source>
        <dbReference type="EMBL" id="SCL90249.1"/>
    </source>
</evidence>
<dbReference type="EMBL" id="FMIN01000368">
    <property type="protein sequence ID" value="SCL90249.1"/>
    <property type="molecule type" value="Genomic_DNA"/>
</dbReference>
<reference evidence="3" key="1">
    <citation type="submission" date="2016-08" db="EMBL/GenBank/DDBJ databases">
        <authorList>
            <consortium name="Pathogen Informatics"/>
        </authorList>
    </citation>
    <scope>NUCLEOTIDE SEQUENCE</scope>
    <source>
        <strain evidence="3">DS</strain>
    </source>
</reference>
<dbReference type="AlphaFoldDB" id="A0A1C6WNF9"/>
<evidence type="ECO:0000256" key="2">
    <source>
        <dbReference type="SAM" id="Phobius"/>
    </source>
</evidence>
<organism evidence="3">
    <name type="scientific">Plasmodium chabaudi adami</name>
    <dbReference type="NCBI Taxonomy" id="5826"/>
    <lineage>
        <taxon>Eukaryota</taxon>
        <taxon>Sar</taxon>
        <taxon>Alveolata</taxon>
        <taxon>Apicomplexa</taxon>
        <taxon>Aconoidasida</taxon>
        <taxon>Haemosporida</taxon>
        <taxon>Plasmodiidae</taxon>
        <taxon>Plasmodium</taxon>
        <taxon>Plasmodium (Vinckeia)</taxon>
    </lineage>
</organism>
<feature type="region of interest" description="Disordered" evidence="1">
    <location>
        <begin position="254"/>
        <end position="332"/>
    </location>
</feature>
<protein>
    <submittedName>
        <fullName evidence="3">Plasmodium variant antigen protein Cir/Yir/Bir/Plasmodium vivax Vir protein, putative</fullName>
    </submittedName>
</protein>
<evidence type="ECO:0000256" key="1">
    <source>
        <dbReference type="SAM" id="MobiDB-lite"/>
    </source>
</evidence>
<feature type="compositionally biased region" description="Low complexity" evidence="1">
    <location>
        <begin position="259"/>
        <end position="275"/>
    </location>
</feature>
<feature type="compositionally biased region" description="Polar residues" evidence="1">
    <location>
        <begin position="312"/>
        <end position="332"/>
    </location>
</feature>
<keyword evidence="2" id="KW-0812">Transmembrane</keyword>